<evidence type="ECO:0000256" key="3">
    <source>
        <dbReference type="ARBA" id="ARBA00022980"/>
    </source>
</evidence>
<dbReference type="InterPro" id="IPR029751">
    <property type="entry name" value="Ribosomal_L25_dom"/>
</dbReference>
<dbReference type="Proteomes" id="UP000316921">
    <property type="component" value="Chromosome"/>
</dbReference>
<dbReference type="GO" id="GO:0022625">
    <property type="term" value="C:cytosolic large ribosomal subunit"/>
    <property type="evidence" value="ECO:0007669"/>
    <property type="project" value="TreeGrafter"/>
</dbReference>
<evidence type="ECO:0000313" key="10">
    <source>
        <dbReference type="Proteomes" id="UP000316921"/>
    </source>
</evidence>
<evidence type="ECO:0000259" key="7">
    <source>
        <dbReference type="Pfam" id="PF01386"/>
    </source>
</evidence>
<evidence type="ECO:0000256" key="5">
    <source>
        <dbReference type="HAMAP-Rule" id="MF_01334"/>
    </source>
</evidence>
<comment type="subunit">
    <text evidence="5">Part of the 50S ribosomal subunit; part of the 5S rRNA/L5/L18/L25 subcomplex. Contacts the 5S rRNA. Binds to the 5S rRNA independently of L5 and L18.</text>
</comment>
<keyword evidence="3 5" id="KW-0689">Ribosomal protein</keyword>
<keyword evidence="2 5" id="KW-0694">RNA-binding</keyword>
<proteinExistence type="inferred from homology"/>
<dbReference type="HAMAP" id="MF_01334">
    <property type="entry name" value="Ribosomal_bL25_CTC"/>
    <property type="match status" value="1"/>
</dbReference>
<dbReference type="InterPro" id="IPR037121">
    <property type="entry name" value="Ribosomal_bL25_C"/>
</dbReference>
<dbReference type="Pfam" id="PF14693">
    <property type="entry name" value="Ribosomal_TL5_C"/>
    <property type="match status" value="1"/>
</dbReference>
<dbReference type="Gene3D" id="2.170.120.20">
    <property type="entry name" value="Ribosomal protein L25, beta domain"/>
    <property type="match status" value="1"/>
</dbReference>
<evidence type="ECO:0000256" key="1">
    <source>
        <dbReference type="ARBA" id="ARBA00022730"/>
    </source>
</evidence>
<comment type="similarity">
    <text evidence="5">Belongs to the bacterial ribosomal protein bL25 family. CTC subfamily.</text>
</comment>
<feature type="domain" description="Large ribosomal subunit protein bL25 L25" evidence="7">
    <location>
        <begin position="5"/>
        <end position="90"/>
    </location>
</feature>
<feature type="compositionally biased region" description="Basic and acidic residues" evidence="6">
    <location>
        <begin position="198"/>
        <end position="207"/>
    </location>
</feature>
<keyword evidence="1 5" id="KW-0699">rRNA-binding</keyword>
<gene>
    <name evidence="5 9" type="primary">rplY</name>
    <name evidence="5" type="synonym">ctc</name>
    <name evidence="9" type="ORF">Pla133_40090</name>
</gene>
<dbReference type="NCBIfam" id="TIGR00731">
    <property type="entry name" value="bL25_bact_ctc"/>
    <property type="match status" value="1"/>
</dbReference>
<evidence type="ECO:0000256" key="6">
    <source>
        <dbReference type="SAM" id="MobiDB-lite"/>
    </source>
</evidence>
<dbReference type="CDD" id="cd00495">
    <property type="entry name" value="Ribosomal_L25_TL5_CTC"/>
    <property type="match status" value="1"/>
</dbReference>
<dbReference type="GO" id="GO:0008097">
    <property type="term" value="F:5S rRNA binding"/>
    <property type="evidence" value="ECO:0007669"/>
    <property type="project" value="InterPro"/>
</dbReference>
<protein>
    <recommendedName>
        <fullName evidence="5">Large ribosomal subunit protein bL25</fullName>
    </recommendedName>
    <alternativeName>
        <fullName evidence="5">General stress protein CTC</fullName>
    </alternativeName>
</protein>
<dbReference type="RefSeq" id="WP_145068297.1">
    <property type="nucleotide sequence ID" value="NZ_CP036287.1"/>
</dbReference>
<dbReference type="KEGG" id="pbap:Pla133_40090"/>
<dbReference type="InterPro" id="IPR020056">
    <property type="entry name" value="Rbsml_bL25/Gln-tRNA_synth_N"/>
</dbReference>
<dbReference type="Pfam" id="PF01386">
    <property type="entry name" value="Ribosomal_L25p"/>
    <property type="match status" value="1"/>
</dbReference>
<feature type="domain" description="Large ribosomal subunit protein bL25 beta" evidence="8">
    <location>
        <begin position="99"/>
        <end position="175"/>
    </location>
</feature>
<sequence>MSNTLKGQVRERLGSRHCRQLRQQGLLPISVQGGGKPNADLSVSLDEFQAARRHHERMFDIEVAGGTNETAVVREIQWDSLGENLIHVELQRVTRGVEMEAEIDVTFVNQFRGGVLNVTHSTIMVRSIPSLLPDVLEVRADLLEIEHFLFARDLKLPEGVSLASDPDQEIAVVVGAEGEEADAEGAEEDEDAASVPKVGEKPKPSDD</sequence>
<dbReference type="InterPro" id="IPR001021">
    <property type="entry name" value="Ribosomal_bL25_long"/>
</dbReference>
<evidence type="ECO:0000259" key="8">
    <source>
        <dbReference type="Pfam" id="PF14693"/>
    </source>
</evidence>
<dbReference type="InterPro" id="IPR020057">
    <property type="entry name" value="Ribosomal_bL25_b-dom"/>
</dbReference>
<dbReference type="AlphaFoldDB" id="A0A518BPI4"/>
<dbReference type="GO" id="GO:0003735">
    <property type="term" value="F:structural constituent of ribosome"/>
    <property type="evidence" value="ECO:0007669"/>
    <property type="project" value="InterPro"/>
</dbReference>
<reference evidence="9 10" key="1">
    <citation type="submission" date="2019-02" db="EMBL/GenBank/DDBJ databases">
        <title>Deep-cultivation of Planctomycetes and their phenomic and genomic characterization uncovers novel biology.</title>
        <authorList>
            <person name="Wiegand S."/>
            <person name="Jogler M."/>
            <person name="Boedeker C."/>
            <person name="Pinto D."/>
            <person name="Vollmers J."/>
            <person name="Rivas-Marin E."/>
            <person name="Kohn T."/>
            <person name="Peeters S.H."/>
            <person name="Heuer A."/>
            <person name="Rast P."/>
            <person name="Oberbeckmann S."/>
            <person name="Bunk B."/>
            <person name="Jeske O."/>
            <person name="Meyerdierks A."/>
            <person name="Storesund J.E."/>
            <person name="Kallscheuer N."/>
            <person name="Luecker S."/>
            <person name="Lage O.M."/>
            <person name="Pohl T."/>
            <person name="Merkel B.J."/>
            <person name="Hornburger P."/>
            <person name="Mueller R.-W."/>
            <person name="Bruemmer F."/>
            <person name="Labrenz M."/>
            <person name="Spormann A.M."/>
            <person name="Op den Camp H."/>
            <person name="Overmann J."/>
            <person name="Amann R."/>
            <person name="Jetten M.S.M."/>
            <person name="Mascher T."/>
            <person name="Medema M.H."/>
            <person name="Devos D.P."/>
            <person name="Kaster A.-K."/>
            <person name="Ovreas L."/>
            <person name="Rohde M."/>
            <person name="Galperin M.Y."/>
            <person name="Jogler C."/>
        </authorList>
    </citation>
    <scope>NUCLEOTIDE SEQUENCE [LARGE SCALE GENOMIC DNA]</scope>
    <source>
        <strain evidence="9 10">Pla133</strain>
    </source>
</reference>
<evidence type="ECO:0000256" key="4">
    <source>
        <dbReference type="ARBA" id="ARBA00023274"/>
    </source>
</evidence>
<feature type="region of interest" description="Disordered" evidence="6">
    <location>
        <begin position="174"/>
        <end position="207"/>
    </location>
</feature>
<dbReference type="PANTHER" id="PTHR33284">
    <property type="entry name" value="RIBOSOMAL PROTEIN L25/GLN-TRNA SYNTHETASE, ANTI-CODON-BINDING DOMAIN-CONTAINING PROTEIN"/>
    <property type="match status" value="1"/>
</dbReference>
<dbReference type="InterPro" id="IPR020930">
    <property type="entry name" value="Ribosomal_uL5_bac-type"/>
</dbReference>
<feature type="compositionally biased region" description="Acidic residues" evidence="6">
    <location>
        <begin position="177"/>
        <end position="192"/>
    </location>
</feature>
<dbReference type="InterPro" id="IPR011035">
    <property type="entry name" value="Ribosomal_bL25/Gln-tRNA_synth"/>
</dbReference>
<dbReference type="SUPFAM" id="SSF50715">
    <property type="entry name" value="Ribosomal protein L25-like"/>
    <property type="match status" value="1"/>
</dbReference>
<dbReference type="EMBL" id="CP036287">
    <property type="protein sequence ID" value="QDU68894.1"/>
    <property type="molecule type" value="Genomic_DNA"/>
</dbReference>
<organism evidence="9 10">
    <name type="scientific">Engelhardtia mirabilis</name>
    <dbReference type="NCBI Taxonomy" id="2528011"/>
    <lineage>
        <taxon>Bacteria</taxon>
        <taxon>Pseudomonadati</taxon>
        <taxon>Planctomycetota</taxon>
        <taxon>Planctomycetia</taxon>
        <taxon>Planctomycetia incertae sedis</taxon>
        <taxon>Engelhardtia</taxon>
    </lineage>
</organism>
<keyword evidence="4 5" id="KW-0687">Ribonucleoprotein</keyword>
<dbReference type="GO" id="GO:0006412">
    <property type="term" value="P:translation"/>
    <property type="evidence" value="ECO:0007669"/>
    <property type="project" value="UniProtKB-UniRule"/>
</dbReference>
<dbReference type="PANTHER" id="PTHR33284:SF1">
    <property type="entry name" value="RIBOSOMAL PROTEIN L25_GLN-TRNA SYNTHETASE, ANTI-CODON-BINDING DOMAIN-CONTAINING PROTEIN"/>
    <property type="match status" value="1"/>
</dbReference>
<evidence type="ECO:0000256" key="2">
    <source>
        <dbReference type="ARBA" id="ARBA00022884"/>
    </source>
</evidence>
<dbReference type="Gene3D" id="2.40.240.10">
    <property type="entry name" value="Ribosomal Protein L25, Chain P"/>
    <property type="match status" value="1"/>
</dbReference>
<name>A0A518BPI4_9BACT</name>
<keyword evidence="10" id="KW-1185">Reference proteome</keyword>
<accession>A0A518BPI4</accession>
<evidence type="ECO:0000313" key="9">
    <source>
        <dbReference type="EMBL" id="QDU68894.1"/>
    </source>
</evidence>
<comment type="function">
    <text evidence="5">This is one of the proteins that binds to the 5S RNA in the ribosome where it forms part of the central protuberance.</text>
</comment>